<reference evidence="2" key="1">
    <citation type="submission" date="2019-12" db="EMBL/GenBank/DDBJ databases">
        <title>An insight into the sialome of adult female Ixodes ricinus ticks feeding for 6 days.</title>
        <authorList>
            <person name="Perner J."/>
            <person name="Ribeiro J.M.C."/>
        </authorList>
    </citation>
    <scope>NUCLEOTIDE SEQUENCE</scope>
    <source>
        <strain evidence="2">Semi-engorged</strain>
        <tissue evidence="2">Salivary glands</tissue>
    </source>
</reference>
<evidence type="ECO:0000256" key="1">
    <source>
        <dbReference type="SAM" id="Phobius"/>
    </source>
</evidence>
<feature type="transmembrane region" description="Helical" evidence="1">
    <location>
        <begin position="76"/>
        <end position="93"/>
    </location>
</feature>
<protein>
    <submittedName>
        <fullName evidence="2">Uncharacterized protein</fullName>
    </submittedName>
</protein>
<accession>A0A6B0USD6</accession>
<feature type="transmembrane region" description="Helical" evidence="1">
    <location>
        <begin position="36"/>
        <end position="56"/>
    </location>
</feature>
<dbReference type="EMBL" id="GIFC01010519">
    <property type="protein sequence ID" value="MXU92602.1"/>
    <property type="molecule type" value="Transcribed_RNA"/>
</dbReference>
<dbReference type="AlphaFoldDB" id="A0A6B0USD6"/>
<keyword evidence="1" id="KW-1133">Transmembrane helix</keyword>
<proteinExistence type="predicted"/>
<keyword evidence="1" id="KW-0472">Membrane</keyword>
<name>A0A6B0USD6_IXORI</name>
<organism evidence="2">
    <name type="scientific">Ixodes ricinus</name>
    <name type="common">Common tick</name>
    <name type="synonym">Acarus ricinus</name>
    <dbReference type="NCBI Taxonomy" id="34613"/>
    <lineage>
        <taxon>Eukaryota</taxon>
        <taxon>Metazoa</taxon>
        <taxon>Ecdysozoa</taxon>
        <taxon>Arthropoda</taxon>
        <taxon>Chelicerata</taxon>
        <taxon>Arachnida</taxon>
        <taxon>Acari</taxon>
        <taxon>Parasitiformes</taxon>
        <taxon>Ixodida</taxon>
        <taxon>Ixodoidea</taxon>
        <taxon>Ixodidae</taxon>
        <taxon>Ixodinae</taxon>
        <taxon>Ixodes</taxon>
    </lineage>
</organism>
<evidence type="ECO:0000313" key="2">
    <source>
        <dbReference type="EMBL" id="MXU92602.1"/>
    </source>
</evidence>
<sequence length="135" mass="15558">MCWRGSGCRWWDLAIFVCGVFEPLSVSNCSGESFDLFFVVMYMQVGGAAFHLLFIVRRSNFCGGPQVCLRERLWPGLRIFCWSTMFGFVFGVVPRVEPFIAFRIVWGLCLGHVRVLRNELWGGGCFRFSFRFSTL</sequence>
<keyword evidence="1" id="KW-0812">Transmembrane</keyword>